<dbReference type="AlphaFoldDB" id="A0A3Q9KPV5"/>
<feature type="compositionally biased region" description="Basic residues" evidence="1">
    <location>
        <begin position="41"/>
        <end position="50"/>
    </location>
</feature>
<name>A0A3Q9KPV5_STRGD</name>
<reference evidence="3 5" key="1">
    <citation type="submission" date="2018-04" db="EMBL/GenBank/DDBJ databases">
        <title>Complete genome sequences of Streptomyces griseoviridis K61 and characterization of antagonistic properties of biological control agents.</title>
        <authorList>
            <person name="Mariita R.M."/>
            <person name="Sello J.K."/>
        </authorList>
    </citation>
    <scope>NUCLEOTIDE SEQUENCE [LARGE SCALE GENOMIC DNA]</scope>
    <source>
        <strain evidence="3 5">K61</strain>
    </source>
</reference>
<dbReference type="Proteomes" id="UP000501753">
    <property type="component" value="Chromosome"/>
</dbReference>
<keyword evidence="5" id="KW-1185">Reference proteome</keyword>
<dbReference type="KEGG" id="sgd:ELQ87_21215"/>
<reference evidence="2 4" key="2">
    <citation type="submission" date="2018-12" db="EMBL/GenBank/DDBJ databases">
        <title>Streptomyces griseoviridis F1-27 complete genome.</title>
        <authorList>
            <person name="Mariita R.M."/>
            <person name="Sello J.K."/>
        </authorList>
    </citation>
    <scope>NUCLEOTIDE SEQUENCE [LARGE SCALE GENOMIC DNA]</scope>
    <source>
        <strain evidence="2 4">F1-27</strain>
    </source>
</reference>
<feature type="compositionally biased region" description="Low complexity" evidence="1">
    <location>
        <begin position="350"/>
        <end position="367"/>
    </location>
</feature>
<feature type="compositionally biased region" description="Polar residues" evidence="1">
    <location>
        <begin position="368"/>
        <end position="385"/>
    </location>
</feature>
<feature type="region of interest" description="Disordered" evidence="1">
    <location>
        <begin position="259"/>
        <end position="284"/>
    </location>
</feature>
<protein>
    <submittedName>
        <fullName evidence="2">Uncharacterized protein</fullName>
    </submittedName>
</protein>
<dbReference type="EMBL" id="CP034687">
    <property type="protein sequence ID" value="AZS86489.1"/>
    <property type="molecule type" value="Genomic_DNA"/>
</dbReference>
<evidence type="ECO:0000313" key="5">
    <source>
        <dbReference type="Proteomes" id="UP000501753"/>
    </source>
</evidence>
<dbReference type="Proteomes" id="UP000271291">
    <property type="component" value="Chromosome"/>
</dbReference>
<proteinExistence type="predicted"/>
<feature type="region of interest" description="Disordered" evidence="1">
    <location>
        <begin position="336"/>
        <end position="398"/>
    </location>
</feature>
<dbReference type="EMBL" id="CP029078">
    <property type="protein sequence ID" value="QCN86647.1"/>
    <property type="molecule type" value="Genomic_DNA"/>
</dbReference>
<feature type="compositionally biased region" description="Basic and acidic residues" evidence="1">
    <location>
        <begin position="28"/>
        <end position="40"/>
    </location>
</feature>
<feature type="region of interest" description="Disordered" evidence="1">
    <location>
        <begin position="1"/>
        <end position="81"/>
    </location>
</feature>
<dbReference type="OrthoDB" id="4265217at2"/>
<evidence type="ECO:0000313" key="4">
    <source>
        <dbReference type="Proteomes" id="UP000271291"/>
    </source>
</evidence>
<accession>A0A3Q9KPV5</accession>
<organism evidence="2 4">
    <name type="scientific">Streptomyces griseoviridis</name>
    <dbReference type="NCBI Taxonomy" id="45398"/>
    <lineage>
        <taxon>Bacteria</taxon>
        <taxon>Bacillati</taxon>
        <taxon>Actinomycetota</taxon>
        <taxon>Actinomycetes</taxon>
        <taxon>Kitasatosporales</taxon>
        <taxon>Streptomycetaceae</taxon>
        <taxon>Streptomyces</taxon>
    </lineage>
</organism>
<sequence>MARDNSPGSEHSSNASSNASSYSSIDITEAHVQEQVAKRDRSGHRIKKNGHTVYETRTTTEMRYRPSPPNSVPDNAPPLPQGAIGVYDRQNRDFYAVTPSHTPGVKGLITRWSESAQRFRESLPKGTRKVADFIVDVAPTLAQGIANQFGEDSTGARITNYAAAGLQVVAAARDGKHVIDQYRAGGHQNWGDVAATGLRGVAAIGNAVHAAAQGTSNSAFEQAGDISNSVATHSNGIATGIDMFAPSQSDLEAQRNPYQLPTNPTLGSAPGQYPPGYDVSNLSNASGTDSFGMGGLQRALPLSAYPQPSASTDQGYGAYPQSTAFTRIGPVNMSPSYTAQSSQGGGYGGYPSNAATSSAAQSYTQQQGTWGNTAPSSSTVNSYNSRVDPPSKGKQRKK</sequence>
<feature type="compositionally biased region" description="Low complexity" evidence="1">
    <location>
        <begin position="1"/>
        <end position="24"/>
    </location>
</feature>
<gene>
    <name evidence="3" type="ORF">DDJ31_18055</name>
    <name evidence="2" type="ORF">ELQ87_21215</name>
</gene>
<feature type="compositionally biased region" description="Pro residues" evidence="1">
    <location>
        <begin position="66"/>
        <end position="80"/>
    </location>
</feature>
<evidence type="ECO:0000313" key="3">
    <source>
        <dbReference type="EMBL" id="QCN86647.1"/>
    </source>
</evidence>
<evidence type="ECO:0000256" key="1">
    <source>
        <dbReference type="SAM" id="MobiDB-lite"/>
    </source>
</evidence>
<dbReference type="RefSeq" id="WP_127179302.1">
    <property type="nucleotide sequence ID" value="NZ_CP029078.1"/>
</dbReference>
<evidence type="ECO:0000313" key="2">
    <source>
        <dbReference type="EMBL" id="AZS86489.1"/>
    </source>
</evidence>